<organism evidence="1 2">
    <name type="scientific">Pyrolobus fumarii (strain DSM 11204 / 1A)</name>
    <dbReference type="NCBI Taxonomy" id="694429"/>
    <lineage>
        <taxon>Archaea</taxon>
        <taxon>Thermoproteota</taxon>
        <taxon>Thermoprotei</taxon>
        <taxon>Desulfurococcales</taxon>
        <taxon>Pyrodictiaceae</taxon>
        <taxon>Pyrolobus</taxon>
    </lineage>
</organism>
<protein>
    <submittedName>
        <fullName evidence="1">Uncharacterized protein</fullName>
    </submittedName>
</protein>
<dbReference type="RefSeq" id="WP_014027100.1">
    <property type="nucleotide sequence ID" value="NC_015931.1"/>
</dbReference>
<dbReference type="eggNOG" id="arCOG11615">
    <property type="taxonomic scope" value="Archaea"/>
</dbReference>
<dbReference type="KEGG" id="pfm:Pyrfu_1566"/>
<dbReference type="OrthoDB" id="14956at2157"/>
<dbReference type="InParanoid" id="G0EC53"/>
<name>G0EC53_PYRF1</name>
<evidence type="ECO:0000313" key="1">
    <source>
        <dbReference type="EMBL" id="AEM39423.1"/>
    </source>
</evidence>
<evidence type="ECO:0000313" key="2">
    <source>
        <dbReference type="Proteomes" id="UP000001037"/>
    </source>
</evidence>
<dbReference type="EMBL" id="CP002838">
    <property type="protein sequence ID" value="AEM39423.1"/>
    <property type="molecule type" value="Genomic_DNA"/>
</dbReference>
<proteinExistence type="predicted"/>
<gene>
    <name evidence="1" type="ordered locus">Pyrfu_1566</name>
</gene>
<keyword evidence="2" id="KW-1185">Reference proteome</keyword>
<dbReference type="GeneID" id="11138753"/>
<dbReference type="Proteomes" id="UP000001037">
    <property type="component" value="Chromosome"/>
</dbReference>
<reference evidence="1 2" key="1">
    <citation type="journal article" date="2011" name="Stand. Genomic Sci.">
        <title>Complete genome sequence of the hyperthermophilic chemolithoautotroph Pyrolobus fumarii type strain (1A).</title>
        <authorList>
            <person name="Anderson I."/>
            <person name="Goker M."/>
            <person name="Nolan M."/>
            <person name="Lucas S."/>
            <person name="Hammon N."/>
            <person name="Deshpande S."/>
            <person name="Cheng J.F."/>
            <person name="Tapia R."/>
            <person name="Han C."/>
            <person name="Goodwin L."/>
            <person name="Pitluck S."/>
            <person name="Huntemann M."/>
            <person name="Liolios K."/>
            <person name="Ivanova N."/>
            <person name="Pagani I."/>
            <person name="Mavromatis K."/>
            <person name="Ovchinikova G."/>
            <person name="Pati A."/>
            <person name="Chen A."/>
            <person name="Palaniappan K."/>
            <person name="Land M."/>
            <person name="Hauser L."/>
            <person name="Brambilla E.M."/>
            <person name="Huber H."/>
            <person name="Yasawong M."/>
            <person name="Rohde M."/>
            <person name="Spring S."/>
            <person name="Abt B."/>
            <person name="Sikorski J."/>
            <person name="Wirth R."/>
            <person name="Detter J.C."/>
            <person name="Woyke T."/>
            <person name="Bristow J."/>
            <person name="Eisen J.A."/>
            <person name="Markowitz V."/>
            <person name="Hugenholtz P."/>
            <person name="Kyrpides N.C."/>
            <person name="Klenk H.P."/>
            <person name="Lapidus A."/>
        </authorList>
    </citation>
    <scope>NUCLEOTIDE SEQUENCE [LARGE SCALE GENOMIC DNA]</scope>
    <source>
        <strain evidence="2">DSM 11204 / 1A</strain>
    </source>
</reference>
<accession>G0EC53</accession>
<sequence length="75" mass="8267">MPGTQKSQSSGGLLSKEELLQLLRPTVEEEAIVEVKGDIAVLKTASGAQALLPIREVCKIAERFNLKLRGYRCRK</sequence>
<dbReference type="STRING" id="694429.Pyrfu_1566"/>
<dbReference type="HOGENOM" id="CLU_2662508_0_0_2"/>
<dbReference type="AlphaFoldDB" id="G0EC53"/>